<reference evidence="1" key="1">
    <citation type="submission" date="2022-02" db="EMBL/GenBank/DDBJ databases">
        <title>Characterization of Tn125 harboring carbapenem-resistant Acinetobacter bereziniae clinical isolates.</title>
        <authorList>
            <person name="Wong N.-K."/>
            <person name="Pan Q."/>
        </authorList>
    </citation>
    <scope>NUCLEOTIDE SEQUENCE</scope>
    <source>
        <strain evidence="1">GD03393</strain>
    </source>
</reference>
<name>A0A8I1AJY7_ACIBZ</name>
<gene>
    <name evidence="1" type="ORF">I9054_003980</name>
</gene>
<protein>
    <submittedName>
        <fullName evidence="1">ABZJ_00895 family protein</fullName>
    </submittedName>
</protein>
<organism evidence="1 2">
    <name type="scientific">Acinetobacter bereziniae</name>
    <name type="common">Acinetobacter genomosp. 10</name>
    <dbReference type="NCBI Taxonomy" id="106648"/>
    <lineage>
        <taxon>Bacteria</taxon>
        <taxon>Pseudomonadati</taxon>
        <taxon>Pseudomonadota</taxon>
        <taxon>Gammaproteobacteria</taxon>
        <taxon>Moraxellales</taxon>
        <taxon>Moraxellaceae</taxon>
        <taxon>Acinetobacter</taxon>
    </lineage>
</organism>
<dbReference type="RefSeq" id="WP_046760943.1">
    <property type="nucleotide sequence ID" value="NZ_BKNL01000003.1"/>
</dbReference>
<sequence>MVSLNKYFLWFFLLCLVLTMIAGILVAILPNEIAGAFTAIPYLLAVIIVLYRFLKQQRRAPTDQERRSLTLGFTLIFWSYNILGVFAGVWFFSRNDPEIWLSFIAYMQNIRFLSTMLIMLLLLAVPLFLITYWFYGTQAKRMAAKMFENEN</sequence>
<dbReference type="Proteomes" id="UP000644140">
    <property type="component" value="Chromosome"/>
</dbReference>
<accession>A0A8I1AJY7</accession>
<evidence type="ECO:0000313" key="2">
    <source>
        <dbReference type="Proteomes" id="UP000644140"/>
    </source>
</evidence>
<dbReference type="AlphaFoldDB" id="A0A8I1AJY7"/>
<proteinExistence type="predicted"/>
<dbReference type="EMBL" id="CP092085">
    <property type="protein sequence ID" value="UUN98622.1"/>
    <property type="molecule type" value="Genomic_DNA"/>
</dbReference>
<dbReference type="InterPro" id="IPR047730">
    <property type="entry name" value="ABZJ_00895-like"/>
</dbReference>
<evidence type="ECO:0000313" key="1">
    <source>
        <dbReference type="EMBL" id="UUN98622.1"/>
    </source>
</evidence>
<dbReference type="NCBIfam" id="NF038216">
    <property type="entry name" value="ABZJ_00895_fam"/>
    <property type="match status" value="1"/>
</dbReference>